<name>A0A0E9QLY2_ANGAN</name>
<organism evidence="1">
    <name type="scientific">Anguilla anguilla</name>
    <name type="common">European freshwater eel</name>
    <name type="synonym">Muraena anguilla</name>
    <dbReference type="NCBI Taxonomy" id="7936"/>
    <lineage>
        <taxon>Eukaryota</taxon>
        <taxon>Metazoa</taxon>
        <taxon>Chordata</taxon>
        <taxon>Craniata</taxon>
        <taxon>Vertebrata</taxon>
        <taxon>Euteleostomi</taxon>
        <taxon>Actinopterygii</taxon>
        <taxon>Neopterygii</taxon>
        <taxon>Teleostei</taxon>
        <taxon>Anguilliformes</taxon>
        <taxon>Anguillidae</taxon>
        <taxon>Anguilla</taxon>
    </lineage>
</organism>
<sequence length="24" mass="2824">MGKAENQNKYVRKKTELLVLKTTM</sequence>
<dbReference type="EMBL" id="GBXM01091075">
    <property type="protein sequence ID" value="JAH17502.1"/>
    <property type="molecule type" value="Transcribed_RNA"/>
</dbReference>
<reference evidence="1" key="2">
    <citation type="journal article" date="2015" name="Fish Shellfish Immunol.">
        <title>Early steps in the European eel (Anguilla anguilla)-Vibrio vulnificus interaction in the gills: Role of the RtxA13 toxin.</title>
        <authorList>
            <person name="Callol A."/>
            <person name="Pajuelo D."/>
            <person name="Ebbesson L."/>
            <person name="Teles M."/>
            <person name="MacKenzie S."/>
            <person name="Amaro C."/>
        </authorList>
    </citation>
    <scope>NUCLEOTIDE SEQUENCE</scope>
</reference>
<protein>
    <submittedName>
        <fullName evidence="1">Uncharacterized protein</fullName>
    </submittedName>
</protein>
<evidence type="ECO:0000313" key="1">
    <source>
        <dbReference type="EMBL" id="JAH17502.1"/>
    </source>
</evidence>
<accession>A0A0E9QLY2</accession>
<reference evidence="1" key="1">
    <citation type="submission" date="2014-11" db="EMBL/GenBank/DDBJ databases">
        <authorList>
            <person name="Amaro Gonzalez C."/>
        </authorList>
    </citation>
    <scope>NUCLEOTIDE SEQUENCE</scope>
</reference>
<proteinExistence type="predicted"/>
<dbReference type="AlphaFoldDB" id="A0A0E9QLY2"/>